<evidence type="ECO:0000313" key="2">
    <source>
        <dbReference type="EMBL" id="MEE2003148.1"/>
    </source>
</evidence>
<organism evidence="2 3">
    <name type="scientific">Alkalimonas cellulosilytica</name>
    <dbReference type="NCBI Taxonomy" id="3058395"/>
    <lineage>
        <taxon>Bacteria</taxon>
        <taxon>Pseudomonadati</taxon>
        <taxon>Pseudomonadota</taxon>
        <taxon>Gammaproteobacteria</taxon>
        <taxon>Alkalimonas</taxon>
    </lineage>
</organism>
<dbReference type="RefSeq" id="WP_330130197.1">
    <property type="nucleotide sequence ID" value="NZ_JAUHLI010000023.1"/>
</dbReference>
<dbReference type="EMBL" id="JAUHLI010000023">
    <property type="protein sequence ID" value="MEE2003148.1"/>
    <property type="molecule type" value="Genomic_DNA"/>
</dbReference>
<dbReference type="InterPro" id="IPR054232">
    <property type="entry name" value="DUF6957"/>
</dbReference>
<sequence>MSDKLKHIEELAALFNQPGDSTPFGIDAQAIEPMMQKIVEEQIKYKPICAVNHWVIWRVDEADDLIVLKGDVLFHSLGHREPGNWVRTSPLISFRYNCVFETKNTVYLMVGPGTMKDVPARSVLAFL</sequence>
<gene>
    <name evidence="2" type="ORF">QWY20_16970</name>
</gene>
<evidence type="ECO:0000313" key="3">
    <source>
        <dbReference type="Proteomes" id="UP001336314"/>
    </source>
</evidence>
<keyword evidence="3" id="KW-1185">Reference proteome</keyword>
<name>A0ABU7J9C0_9GAMM</name>
<accession>A0ABU7J9C0</accession>
<evidence type="ECO:0000259" key="1">
    <source>
        <dbReference type="Pfam" id="PF22275"/>
    </source>
</evidence>
<feature type="domain" description="DUF6957" evidence="1">
    <location>
        <begin position="32"/>
        <end position="123"/>
    </location>
</feature>
<comment type="caution">
    <text evidence="2">The sequence shown here is derived from an EMBL/GenBank/DDBJ whole genome shotgun (WGS) entry which is preliminary data.</text>
</comment>
<proteinExistence type="predicted"/>
<dbReference type="Proteomes" id="UP001336314">
    <property type="component" value="Unassembled WGS sequence"/>
</dbReference>
<protein>
    <recommendedName>
        <fullName evidence="1">DUF6957 domain-containing protein</fullName>
    </recommendedName>
</protein>
<dbReference type="Pfam" id="PF22275">
    <property type="entry name" value="DUF6957"/>
    <property type="match status" value="1"/>
</dbReference>
<reference evidence="2 3" key="1">
    <citation type="submission" date="2023-07" db="EMBL/GenBank/DDBJ databases">
        <title>Alkalimonas sp., MEB108 novel, alkaliphilic bacterium isolated from Lonar Lake, India.</title>
        <authorList>
            <person name="Joshi A."/>
            <person name="Thite S."/>
        </authorList>
    </citation>
    <scope>NUCLEOTIDE SEQUENCE [LARGE SCALE GENOMIC DNA]</scope>
    <source>
        <strain evidence="2 3">MEB108</strain>
    </source>
</reference>